<dbReference type="Proteomes" id="UP001565243">
    <property type="component" value="Unassembled WGS sequence"/>
</dbReference>
<feature type="compositionally biased region" description="Basic and acidic residues" evidence="2">
    <location>
        <begin position="27"/>
        <end position="48"/>
    </location>
</feature>
<evidence type="ECO:0000313" key="5">
    <source>
        <dbReference type="Proteomes" id="UP001565243"/>
    </source>
</evidence>
<name>A0ABV4E3H5_9GAMM</name>
<feature type="signal peptide" evidence="3">
    <location>
        <begin position="1"/>
        <end position="20"/>
    </location>
</feature>
<dbReference type="InterPro" id="IPR036700">
    <property type="entry name" value="BOBF_sf"/>
</dbReference>
<evidence type="ECO:0000313" key="4">
    <source>
        <dbReference type="EMBL" id="MEY8769437.1"/>
    </source>
</evidence>
<gene>
    <name evidence="4" type="ORF">AB6T85_03150</name>
</gene>
<keyword evidence="5" id="KW-1185">Reference proteome</keyword>
<dbReference type="RefSeq" id="WP_301250928.1">
    <property type="nucleotide sequence ID" value="NZ_JBGFFX010000001.1"/>
</dbReference>
<dbReference type="EMBL" id="JBGFFX010000001">
    <property type="protein sequence ID" value="MEY8769437.1"/>
    <property type="molecule type" value="Genomic_DNA"/>
</dbReference>
<comment type="caution">
    <text evidence="4">The sequence shown here is derived from an EMBL/GenBank/DDBJ whole genome shotgun (WGS) entry which is preliminary data.</text>
</comment>
<dbReference type="Pfam" id="PF04076">
    <property type="entry name" value="BOF"/>
    <property type="match status" value="1"/>
</dbReference>
<dbReference type="SUPFAM" id="SSF101756">
    <property type="entry name" value="Hypothetical protein YgiW"/>
    <property type="match status" value="1"/>
</dbReference>
<dbReference type="PANTHER" id="PTHR36571">
    <property type="entry name" value="PROTEIN YGIW"/>
    <property type="match status" value="1"/>
</dbReference>
<organism evidence="4 5">
    <name type="scientific">Erwinia aeris</name>
    <dbReference type="NCBI Taxonomy" id="3239803"/>
    <lineage>
        <taxon>Bacteria</taxon>
        <taxon>Pseudomonadati</taxon>
        <taxon>Pseudomonadota</taxon>
        <taxon>Gammaproteobacteria</taxon>
        <taxon>Enterobacterales</taxon>
        <taxon>Erwiniaceae</taxon>
        <taxon>Erwinia</taxon>
    </lineage>
</organism>
<evidence type="ECO:0000256" key="3">
    <source>
        <dbReference type="SAM" id="SignalP"/>
    </source>
</evidence>
<keyword evidence="1 3" id="KW-0732">Signal</keyword>
<dbReference type="PANTHER" id="PTHR36571:SF2">
    <property type="entry name" value="PERIPLASMIC PROTEIN"/>
    <property type="match status" value="1"/>
</dbReference>
<reference evidence="4 5" key="1">
    <citation type="submission" date="2024-07" db="EMBL/GenBank/DDBJ databases">
        <authorList>
            <person name="Hebao G."/>
        </authorList>
    </citation>
    <scope>NUCLEOTIDE SEQUENCE [LARGE SCALE GENOMIC DNA]</scope>
    <source>
        <strain evidence="4 5">ACCC 02193</strain>
    </source>
</reference>
<feature type="region of interest" description="Disordered" evidence="2">
    <location>
        <begin position="24"/>
        <end position="48"/>
    </location>
</feature>
<protein>
    <submittedName>
        <fullName evidence="4">YgiW/YdeI family stress tolerance OB fold protein</fullName>
    </submittedName>
</protein>
<accession>A0ABV4E3H5</accession>
<dbReference type="NCBIfam" id="NF033674">
    <property type="entry name" value="stress_OB_fold"/>
    <property type="match status" value="1"/>
</dbReference>
<dbReference type="Gene3D" id="2.40.50.200">
    <property type="entry name" value="Bacterial OB-fold"/>
    <property type="match status" value="1"/>
</dbReference>
<feature type="chain" id="PRO_5046318804" evidence="3">
    <location>
        <begin position="21"/>
        <end position="131"/>
    </location>
</feature>
<evidence type="ECO:0000256" key="2">
    <source>
        <dbReference type="SAM" id="MobiDB-lite"/>
    </source>
</evidence>
<dbReference type="InterPro" id="IPR005220">
    <property type="entry name" value="CarO-like"/>
</dbReference>
<sequence>MKKKLMLTALLAALSSGVAAAEGGFKAGEKAPPPEKEDAAQKGTEDTRATKANLIRDFRQGGYTTLEGYIVKEQRPGSYLFRDASDEVRLQASADAFLGKTYQADDKVRVSGRVYGRADNAFMKVTRIEKP</sequence>
<evidence type="ECO:0000256" key="1">
    <source>
        <dbReference type="ARBA" id="ARBA00022729"/>
    </source>
</evidence>
<proteinExistence type="predicted"/>